<dbReference type="GeneID" id="61610440"/>
<proteinExistence type="predicted"/>
<organism evidence="1">
    <name type="scientific">Sinorhizobium medicae</name>
    <dbReference type="NCBI Taxonomy" id="110321"/>
    <lineage>
        <taxon>Bacteria</taxon>
        <taxon>Pseudomonadati</taxon>
        <taxon>Pseudomonadota</taxon>
        <taxon>Alphaproteobacteria</taxon>
        <taxon>Hyphomicrobiales</taxon>
        <taxon>Rhizobiaceae</taxon>
        <taxon>Sinorhizobium/Ensifer group</taxon>
        <taxon>Sinorhizobium</taxon>
    </lineage>
</organism>
<dbReference type="NCBIfam" id="NF010409">
    <property type="entry name" value="PRK13835.1"/>
    <property type="match status" value="1"/>
</dbReference>
<sequence>MQNLLSTVIAAALLSGCQTADQGLRPSSDAGAVTGPAASAIAGDMVSRLAEQIGPATATTTIRMDKDTSEFAIALEAALKGWGYTVVTDKKLVRGIKPVELAYAAESFDGQILARLSTPSIAFGRAYTPTGAGAMPASPLSILQRN</sequence>
<reference evidence="1" key="1">
    <citation type="journal article" date="2013" name="Genome Biol.">
        <title>Comparative genomics of the core and accessory genomes of 48 Sinorhizobium strains comprising five genospecies.</title>
        <authorList>
            <person name="Sugawara M."/>
            <person name="Epstein B."/>
            <person name="Badgley B.D."/>
            <person name="Unno T."/>
            <person name="Xu L."/>
            <person name="Reese J."/>
            <person name="Gyaneshwar P."/>
            <person name="Denny R."/>
            <person name="Mudge J."/>
            <person name="Bharti A.K."/>
            <person name="Farmer A.D."/>
            <person name="May G.D."/>
            <person name="Woodward J.E."/>
            <person name="Medigue C."/>
            <person name="Vallenet D."/>
            <person name="Lajus A."/>
            <person name="Rouy Z."/>
            <person name="Martinez-Vaz B."/>
            <person name="Tiffin P."/>
            <person name="Young N.D."/>
            <person name="Sadowsky M.J."/>
        </authorList>
    </citation>
    <scope>NUCLEOTIDE SEQUENCE</scope>
    <source>
        <strain evidence="1">M1</strain>
    </source>
</reference>
<gene>
    <name evidence="1" type="ORF">GHJ91_14200</name>
</gene>
<dbReference type="EMBL" id="WISB01000089">
    <property type="protein sequence ID" value="MQW70273.1"/>
    <property type="molecule type" value="Genomic_DNA"/>
</dbReference>
<evidence type="ECO:0000313" key="1">
    <source>
        <dbReference type="EMBL" id="MQW70273.1"/>
    </source>
</evidence>
<dbReference type="RefSeq" id="WP_011970263.1">
    <property type="nucleotide sequence ID" value="NZ_CP104149.1"/>
</dbReference>
<protein>
    <submittedName>
        <fullName evidence="1">Conjugal transfer protein TrbH</fullName>
    </submittedName>
</protein>
<comment type="caution">
    <text evidence="1">The sequence shown here is derived from an EMBL/GenBank/DDBJ whole genome shotgun (WGS) entry which is preliminary data.</text>
</comment>
<dbReference type="OMA" id="LKGWGYT"/>
<dbReference type="AlphaFoldDB" id="A0A6G1WKT3"/>
<name>A0A6G1WKT3_9HYPH</name>
<accession>A0A6G1WKT3</accession>